<protein>
    <submittedName>
        <fullName evidence="17">Myosin 1D</fullName>
    </submittedName>
</protein>
<keyword evidence="5" id="KW-0963">Cytoplasm</keyword>
<dbReference type="PROSITE" id="PS51757">
    <property type="entry name" value="TH1"/>
    <property type="match status" value="1"/>
</dbReference>
<dbReference type="SMART" id="SM00242">
    <property type="entry name" value="MYSc"/>
    <property type="match status" value="1"/>
</dbReference>
<evidence type="ECO:0000256" key="8">
    <source>
        <dbReference type="ARBA" id="ARBA00022840"/>
    </source>
</evidence>
<evidence type="ECO:0000256" key="7">
    <source>
        <dbReference type="ARBA" id="ARBA00022741"/>
    </source>
</evidence>
<evidence type="ECO:0000259" key="16">
    <source>
        <dbReference type="PROSITE" id="PS51757"/>
    </source>
</evidence>
<feature type="region of interest" description="Actin-binding" evidence="14">
    <location>
        <begin position="529"/>
        <end position="551"/>
    </location>
</feature>
<reference evidence="17" key="2">
    <citation type="submission" date="2025-09" db="UniProtKB">
        <authorList>
            <consortium name="Ensembl"/>
        </authorList>
    </citation>
    <scope>IDENTIFICATION</scope>
</reference>
<keyword evidence="4" id="KW-0813">Transport</keyword>
<accession>A0A8C4IG33</accession>
<dbReference type="InterPro" id="IPR036072">
    <property type="entry name" value="MYSc_Myo1"/>
</dbReference>
<dbReference type="Gene3D" id="1.20.58.530">
    <property type="match status" value="1"/>
</dbReference>
<keyword evidence="13" id="KW-0966">Cell projection</keyword>
<dbReference type="PRINTS" id="PR00193">
    <property type="entry name" value="MYOSINHEAVY"/>
</dbReference>
<dbReference type="InterPro" id="IPR036961">
    <property type="entry name" value="Kinesin_motor_dom_sf"/>
</dbReference>
<dbReference type="GO" id="GO:0000146">
    <property type="term" value="F:microfilament motor activity"/>
    <property type="evidence" value="ECO:0007669"/>
    <property type="project" value="TreeGrafter"/>
</dbReference>
<feature type="binding site" evidence="14">
    <location>
        <begin position="102"/>
        <end position="109"/>
    </location>
    <ligand>
        <name>ATP</name>
        <dbReference type="ChEBI" id="CHEBI:30616"/>
    </ligand>
</feature>
<keyword evidence="9" id="KW-0112">Calmodulin-binding</keyword>
<dbReference type="GO" id="GO:0005938">
    <property type="term" value="C:cell cortex"/>
    <property type="evidence" value="ECO:0007669"/>
    <property type="project" value="UniProtKB-SubCell"/>
</dbReference>
<evidence type="ECO:0000256" key="13">
    <source>
        <dbReference type="ARBA" id="ARBA00023273"/>
    </source>
</evidence>
<dbReference type="GeneTree" id="ENSGT00940000157411"/>
<comment type="subcellular location">
    <subcellularLocation>
        <location evidence="1">Cell projection</location>
        <location evidence="1">Dendrite</location>
    </subcellularLocation>
    <subcellularLocation>
        <location evidence="2">Cytoplasm</location>
        <location evidence="2">Cell cortex</location>
    </subcellularLocation>
</comment>
<evidence type="ECO:0000256" key="14">
    <source>
        <dbReference type="PROSITE-ProRule" id="PRU00782"/>
    </source>
</evidence>
<reference evidence="17" key="1">
    <citation type="submission" date="2025-08" db="UniProtKB">
        <authorList>
            <consortium name="Ensembl"/>
        </authorList>
    </citation>
    <scope>IDENTIFICATION</scope>
</reference>
<keyword evidence="10 14" id="KW-0518">Myosin</keyword>
<keyword evidence="8 14" id="KW-0067">ATP-binding</keyword>
<dbReference type="Pfam" id="PF06017">
    <property type="entry name" value="Myosin_TH1"/>
    <property type="match status" value="1"/>
</dbReference>
<dbReference type="PANTHER" id="PTHR13140:SF417">
    <property type="entry name" value="UNCONVENTIONAL MYOSIN-ID"/>
    <property type="match status" value="1"/>
</dbReference>
<evidence type="ECO:0000256" key="11">
    <source>
        <dbReference type="ARBA" id="ARBA00023175"/>
    </source>
</evidence>
<evidence type="ECO:0000313" key="17">
    <source>
        <dbReference type="Ensembl" id="ENSDLAP00005055755.2"/>
    </source>
</evidence>
<keyword evidence="12 14" id="KW-0009">Actin-binding</keyword>
<dbReference type="CDD" id="cd01378">
    <property type="entry name" value="MYSc_Myo1"/>
    <property type="match status" value="1"/>
</dbReference>
<evidence type="ECO:0000256" key="12">
    <source>
        <dbReference type="ARBA" id="ARBA00023203"/>
    </source>
</evidence>
<dbReference type="Gene3D" id="1.20.5.4820">
    <property type="match status" value="1"/>
</dbReference>
<evidence type="ECO:0000313" key="18">
    <source>
        <dbReference type="Proteomes" id="UP000694389"/>
    </source>
</evidence>
<evidence type="ECO:0000256" key="9">
    <source>
        <dbReference type="ARBA" id="ARBA00022860"/>
    </source>
</evidence>
<keyword evidence="18" id="KW-1185">Reference proteome</keyword>
<dbReference type="GO" id="GO:0005524">
    <property type="term" value="F:ATP binding"/>
    <property type="evidence" value="ECO:0007669"/>
    <property type="project" value="UniProtKB-UniRule"/>
</dbReference>
<dbReference type="PANTHER" id="PTHR13140">
    <property type="entry name" value="MYOSIN"/>
    <property type="match status" value="1"/>
</dbReference>
<dbReference type="Gene3D" id="1.20.120.720">
    <property type="entry name" value="Myosin VI head, motor domain, U50 subdomain"/>
    <property type="match status" value="1"/>
</dbReference>
<keyword evidence="7 14" id="KW-0547">Nucleotide-binding</keyword>
<dbReference type="GO" id="GO:0006897">
    <property type="term" value="P:endocytosis"/>
    <property type="evidence" value="ECO:0007669"/>
    <property type="project" value="TreeGrafter"/>
</dbReference>
<sequence length="912" mass="105652">MAEHESLEFGKADFVLLDNVSMEEFMSNLKLRFEKGRIYSYIGEVVVSVNPYRAMNIYGRDTIEQYKGRELYERPPHLFAIADAAYKAMKRRNKDTCIVISGESGAGKTEASKYIMQYIAAITNPNQRAEVERVKNMLLKSNCVLEAFGNAKTNRNDNSSRFGKYMDINFDFKGDPIGGHINNYLLEKSRVIFQQPGERSFHSYYQVSVCVSVADAMKVIGFTGDEIQTVYKILATILHLGNLTFGVDGDVTLIENTKLVSVIRELLSTKEENVEKALLYRTVATGRDVIEKQHTTQEASYGRDALAKAMYERLFCWIVGRINDIIEVKNYDARVHGKNTVIGVLDIYGFEIFQNNSFEQFCINYCNEKLQQLFIQLVLKQEQEEYQREGIPWKHIDYFNNQIIVDLVEQQHKGIFSVLDEACMNVGKVTDEVFLQGLNGKLAKHAHYTSRKCVCGRAHTCIYLPLSLRRYSVVGFIDKNKDTLFQDFKRLLYNSSNPVLKGMWPEGKLSITEVTKRPLTAATLFKNSMISLVENLACKEPYYVRCIKPNDVKSPLLFEQERCRHQVEYLGLLENVRVRRAGFAYRQTYPRFLQRYKMISEFTWPNHDLPSDKDAVKRLLQGCGFDHDVAYGKTKVFIRTPRTLFSLEEQRVEMVQRIVLFLQKVWRGTIARMRYRRMRAALVILQAYRRYKVKSYIREVNRRFKNVRSMKDYGRHVKWPTPPKVLRKFEDALRSIYNRWWAWTLIKGLSPEEALQVRAKVASLEALKGQRADLGLQRAWEGNYLVSGWDSPDTASSFTLVSSELQRKDKFMRVLFSCNVRKINRFHKAEDRAVLITDRHLYKMDPLKQYKPMKSIPLYNVTGLSVSPGKDQLVVFHTKDSRDLVVCLQGMVPANESRIGELVGTLLSHFKR</sequence>
<evidence type="ECO:0000256" key="3">
    <source>
        <dbReference type="ARBA" id="ARBA00008314"/>
    </source>
</evidence>
<evidence type="ECO:0000256" key="2">
    <source>
        <dbReference type="ARBA" id="ARBA00004544"/>
    </source>
</evidence>
<evidence type="ECO:0000256" key="5">
    <source>
        <dbReference type="ARBA" id="ARBA00022490"/>
    </source>
</evidence>
<dbReference type="Pfam" id="PF00063">
    <property type="entry name" value="Myosin_head"/>
    <property type="match status" value="2"/>
</dbReference>
<evidence type="ECO:0000259" key="15">
    <source>
        <dbReference type="PROSITE" id="PS51456"/>
    </source>
</evidence>
<dbReference type="PROSITE" id="PS51456">
    <property type="entry name" value="MYOSIN_MOTOR"/>
    <property type="match status" value="1"/>
</dbReference>
<organism evidence="17 18">
    <name type="scientific">Dicentrarchus labrax</name>
    <name type="common">European seabass</name>
    <name type="synonym">Morone labrax</name>
    <dbReference type="NCBI Taxonomy" id="13489"/>
    <lineage>
        <taxon>Eukaryota</taxon>
        <taxon>Metazoa</taxon>
        <taxon>Chordata</taxon>
        <taxon>Craniata</taxon>
        <taxon>Vertebrata</taxon>
        <taxon>Euteleostomi</taxon>
        <taxon>Actinopterygii</taxon>
        <taxon>Neopterygii</taxon>
        <taxon>Teleostei</taxon>
        <taxon>Neoteleostei</taxon>
        <taxon>Acanthomorphata</taxon>
        <taxon>Eupercaria</taxon>
        <taxon>Moronidae</taxon>
        <taxon>Dicentrarchus</taxon>
    </lineage>
</organism>
<dbReference type="FunFam" id="1.20.58.530:FF:000004">
    <property type="entry name" value="Unconventional myosin ID"/>
    <property type="match status" value="1"/>
</dbReference>
<keyword evidence="11 14" id="KW-0505">Motor protein</keyword>
<dbReference type="GO" id="GO:0007015">
    <property type="term" value="P:actin filament organization"/>
    <property type="evidence" value="ECO:0007669"/>
    <property type="project" value="TreeGrafter"/>
</dbReference>
<comment type="similarity">
    <text evidence="3 14">Belongs to the TRAFAC class myosin-kinesin ATPase superfamily. Myosin family.</text>
</comment>
<dbReference type="PROSITE" id="PS50096">
    <property type="entry name" value="IQ"/>
    <property type="match status" value="1"/>
</dbReference>
<evidence type="ECO:0000256" key="4">
    <source>
        <dbReference type="ARBA" id="ARBA00022448"/>
    </source>
</evidence>
<dbReference type="InterPro" id="IPR010926">
    <property type="entry name" value="Myosin_TH1"/>
</dbReference>
<dbReference type="Gene3D" id="3.40.850.10">
    <property type="entry name" value="Kinesin motor domain"/>
    <property type="match status" value="2"/>
</dbReference>
<dbReference type="GO" id="GO:0005516">
    <property type="term" value="F:calmodulin binding"/>
    <property type="evidence" value="ECO:0007669"/>
    <property type="project" value="UniProtKB-KW"/>
</dbReference>
<dbReference type="FunFam" id="1.20.5.4820:FF:000003">
    <property type="entry name" value="Unconventional myosin ID"/>
    <property type="match status" value="1"/>
</dbReference>
<dbReference type="InterPro" id="IPR001609">
    <property type="entry name" value="Myosin_head_motor_dom-like"/>
</dbReference>
<feature type="domain" description="Myosin motor" evidence="15">
    <location>
        <begin position="9"/>
        <end position="652"/>
    </location>
</feature>
<dbReference type="GO" id="GO:0030048">
    <property type="term" value="P:actin filament-based movement"/>
    <property type="evidence" value="ECO:0007669"/>
    <property type="project" value="TreeGrafter"/>
</dbReference>
<dbReference type="GO" id="GO:0005886">
    <property type="term" value="C:plasma membrane"/>
    <property type="evidence" value="ECO:0007669"/>
    <property type="project" value="TreeGrafter"/>
</dbReference>
<dbReference type="GO" id="GO:0005902">
    <property type="term" value="C:microvillus"/>
    <property type="evidence" value="ECO:0007669"/>
    <property type="project" value="TreeGrafter"/>
</dbReference>
<dbReference type="InterPro" id="IPR027417">
    <property type="entry name" value="P-loop_NTPase"/>
</dbReference>
<dbReference type="Proteomes" id="UP000694389">
    <property type="component" value="Unassembled WGS sequence"/>
</dbReference>
<dbReference type="GO" id="GO:0016459">
    <property type="term" value="C:myosin complex"/>
    <property type="evidence" value="ECO:0007669"/>
    <property type="project" value="UniProtKB-KW"/>
</dbReference>
<dbReference type="FunFam" id="1.20.120.720:FF:000009">
    <property type="entry name" value="Unconventional myosin-Id"/>
    <property type="match status" value="1"/>
</dbReference>
<dbReference type="SUPFAM" id="SSF52540">
    <property type="entry name" value="P-loop containing nucleoside triphosphate hydrolases"/>
    <property type="match status" value="1"/>
</dbReference>
<keyword evidence="6" id="KW-0677">Repeat</keyword>
<dbReference type="GO" id="GO:0030425">
    <property type="term" value="C:dendrite"/>
    <property type="evidence" value="ECO:0007669"/>
    <property type="project" value="UniProtKB-SubCell"/>
</dbReference>
<dbReference type="AlphaFoldDB" id="A0A8C4IG33"/>
<proteinExistence type="inferred from homology"/>
<feature type="domain" description="TH1" evidence="16">
    <location>
        <begin position="769"/>
        <end position="912"/>
    </location>
</feature>
<evidence type="ECO:0000256" key="6">
    <source>
        <dbReference type="ARBA" id="ARBA00022737"/>
    </source>
</evidence>
<dbReference type="Ensembl" id="ENSDLAT00005059186.2">
    <property type="protein sequence ID" value="ENSDLAP00005055755.2"/>
    <property type="gene ID" value="ENSDLAG00005023075.2"/>
</dbReference>
<dbReference type="GO" id="GO:0051015">
    <property type="term" value="F:actin filament binding"/>
    <property type="evidence" value="ECO:0007669"/>
    <property type="project" value="TreeGrafter"/>
</dbReference>
<evidence type="ECO:0000256" key="1">
    <source>
        <dbReference type="ARBA" id="ARBA00004279"/>
    </source>
</evidence>
<name>A0A8C4IG33_DICLA</name>
<evidence type="ECO:0000256" key="10">
    <source>
        <dbReference type="ARBA" id="ARBA00023123"/>
    </source>
</evidence>